<accession>A0A9D9HHC4</accession>
<dbReference type="GO" id="GO:0005737">
    <property type="term" value="C:cytoplasm"/>
    <property type="evidence" value="ECO:0007669"/>
    <property type="project" value="UniProtKB-SubCell"/>
</dbReference>
<keyword evidence="3 5" id="KW-0067">ATP-binding</keyword>
<dbReference type="CDD" id="cd02022">
    <property type="entry name" value="DPCK"/>
    <property type="match status" value="1"/>
</dbReference>
<gene>
    <name evidence="5 7" type="primary">coaE</name>
    <name evidence="7" type="ORF">IAA96_04040</name>
</gene>
<comment type="subcellular location">
    <subcellularLocation>
        <location evidence="5">Cytoplasm</location>
    </subcellularLocation>
</comment>
<keyword evidence="4 5" id="KW-0173">Coenzyme A biosynthesis</keyword>
<dbReference type="EMBL" id="JADIMS010000065">
    <property type="protein sequence ID" value="MBO8450257.1"/>
    <property type="molecule type" value="Genomic_DNA"/>
</dbReference>
<feature type="binding site" evidence="5">
    <location>
        <begin position="20"/>
        <end position="25"/>
    </location>
    <ligand>
        <name>ATP</name>
        <dbReference type="ChEBI" id="CHEBI:30616"/>
    </ligand>
</feature>
<keyword evidence="5 7" id="KW-0418">Kinase</keyword>
<comment type="function">
    <text evidence="5">Catalyzes the phosphorylation of the 3'-hydroxyl group of dephosphocoenzyme A to form coenzyme A.</text>
</comment>
<reference evidence="7" key="2">
    <citation type="journal article" date="2021" name="PeerJ">
        <title>Extensive microbial diversity within the chicken gut microbiome revealed by metagenomics and culture.</title>
        <authorList>
            <person name="Gilroy R."/>
            <person name="Ravi A."/>
            <person name="Getino M."/>
            <person name="Pursley I."/>
            <person name="Horton D.L."/>
            <person name="Alikhan N.F."/>
            <person name="Baker D."/>
            <person name="Gharbi K."/>
            <person name="Hall N."/>
            <person name="Watson M."/>
            <person name="Adriaenssens E.M."/>
            <person name="Foster-Nyarko E."/>
            <person name="Jarju S."/>
            <person name="Secka A."/>
            <person name="Antonio M."/>
            <person name="Oren A."/>
            <person name="Chaudhuri R.R."/>
            <person name="La Ragione R."/>
            <person name="Hildebrand F."/>
            <person name="Pallen M.J."/>
        </authorList>
    </citation>
    <scope>NUCLEOTIDE SEQUENCE</scope>
    <source>
        <strain evidence="7">B3-4054</strain>
    </source>
</reference>
<evidence type="ECO:0000256" key="4">
    <source>
        <dbReference type="ARBA" id="ARBA00022993"/>
    </source>
</evidence>
<evidence type="ECO:0000256" key="1">
    <source>
        <dbReference type="ARBA" id="ARBA00009018"/>
    </source>
</evidence>
<evidence type="ECO:0000256" key="6">
    <source>
        <dbReference type="NCBIfam" id="TIGR00152"/>
    </source>
</evidence>
<keyword evidence="5" id="KW-0963">Cytoplasm</keyword>
<evidence type="ECO:0000313" key="7">
    <source>
        <dbReference type="EMBL" id="MBO8450257.1"/>
    </source>
</evidence>
<evidence type="ECO:0000256" key="2">
    <source>
        <dbReference type="ARBA" id="ARBA00022741"/>
    </source>
</evidence>
<dbReference type="GO" id="GO:0004140">
    <property type="term" value="F:dephospho-CoA kinase activity"/>
    <property type="evidence" value="ECO:0007669"/>
    <property type="project" value="UniProtKB-UniRule"/>
</dbReference>
<dbReference type="InterPro" id="IPR027417">
    <property type="entry name" value="P-loop_NTPase"/>
</dbReference>
<dbReference type="EC" id="2.7.1.24" evidence="5 6"/>
<dbReference type="GO" id="GO:0015937">
    <property type="term" value="P:coenzyme A biosynthetic process"/>
    <property type="evidence" value="ECO:0007669"/>
    <property type="project" value="UniProtKB-UniRule"/>
</dbReference>
<dbReference type="HAMAP" id="MF_00376">
    <property type="entry name" value="Dephospho_CoA_kinase"/>
    <property type="match status" value="1"/>
</dbReference>
<evidence type="ECO:0000313" key="8">
    <source>
        <dbReference type="Proteomes" id="UP000823616"/>
    </source>
</evidence>
<dbReference type="GO" id="GO:0005524">
    <property type="term" value="F:ATP binding"/>
    <property type="evidence" value="ECO:0007669"/>
    <property type="project" value="UniProtKB-UniRule"/>
</dbReference>
<organism evidence="7 8">
    <name type="scientific">Candidatus Avitreponema avistercoris</name>
    <dbReference type="NCBI Taxonomy" id="2840705"/>
    <lineage>
        <taxon>Bacteria</taxon>
        <taxon>Pseudomonadati</taxon>
        <taxon>Spirochaetota</taxon>
        <taxon>Spirochaetia</taxon>
        <taxon>Spirochaetales</taxon>
        <taxon>Candidatus Avitreponema</taxon>
    </lineage>
</organism>
<name>A0A9D9HHC4_9SPIR</name>
<protein>
    <recommendedName>
        <fullName evidence="5 6">Dephospho-CoA kinase</fullName>
        <ecNumber evidence="5 6">2.7.1.24</ecNumber>
    </recommendedName>
    <alternativeName>
        <fullName evidence="5">Dephosphocoenzyme A kinase</fullName>
    </alternativeName>
</protein>
<keyword evidence="5 7" id="KW-0808">Transferase</keyword>
<dbReference type="PROSITE" id="PS51219">
    <property type="entry name" value="DPCK"/>
    <property type="match status" value="1"/>
</dbReference>
<dbReference type="Pfam" id="PF01121">
    <property type="entry name" value="CoaE"/>
    <property type="match status" value="1"/>
</dbReference>
<comment type="catalytic activity">
    <reaction evidence="5">
        <text>3'-dephospho-CoA + ATP = ADP + CoA + H(+)</text>
        <dbReference type="Rhea" id="RHEA:18245"/>
        <dbReference type="ChEBI" id="CHEBI:15378"/>
        <dbReference type="ChEBI" id="CHEBI:30616"/>
        <dbReference type="ChEBI" id="CHEBI:57287"/>
        <dbReference type="ChEBI" id="CHEBI:57328"/>
        <dbReference type="ChEBI" id="CHEBI:456216"/>
        <dbReference type="EC" id="2.7.1.24"/>
    </reaction>
</comment>
<comment type="pathway">
    <text evidence="5">Cofactor biosynthesis; coenzyme A biosynthesis; CoA from (R)-pantothenate: step 5/5.</text>
</comment>
<dbReference type="Gene3D" id="3.40.50.300">
    <property type="entry name" value="P-loop containing nucleotide triphosphate hydrolases"/>
    <property type="match status" value="1"/>
</dbReference>
<keyword evidence="2 5" id="KW-0547">Nucleotide-binding</keyword>
<comment type="caution">
    <text evidence="7">The sequence shown here is derived from an EMBL/GenBank/DDBJ whole genome shotgun (WGS) entry which is preliminary data.</text>
</comment>
<dbReference type="Proteomes" id="UP000823616">
    <property type="component" value="Unassembled WGS sequence"/>
</dbReference>
<dbReference type="SUPFAM" id="SSF52540">
    <property type="entry name" value="P-loop containing nucleoside triphosphate hydrolases"/>
    <property type="match status" value="1"/>
</dbReference>
<comment type="similarity">
    <text evidence="1 5">Belongs to the CoaE family.</text>
</comment>
<proteinExistence type="inferred from homology"/>
<evidence type="ECO:0000256" key="3">
    <source>
        <dbReference type="ARBA" id="ARBA00022840"/>
    </source>
</evidence>
<dbReference type="InterPro" id="IPR001977">
    <property type="entry name" value="Depp_CoAkinase"/>
</dbReference>
<dbReference type="AlphaFoldDB" id="A0A9D9HHC4"/>
<reference evidence="7" key="1">
    <citation type="submission" date="2020-10" db="EMBL/GenBank/DDBJ databases">
        <authorList>
            <person name="Gilroy R."/>
        </authorList>
    </citation>
    <scope>NUCLEOTIDE SEQUENCE</scope>
    <source>
        <strain evidence="7">B3-4054</strain>
    </source>
</reference>
<dbReference type="NCBIfam" id="TIGR00152">
    <property type="entry name" value="dephospho-CoA kinase"/>
    <property type="match status" value="1"/>
</dbReference>
<sequence>MTAPENSKKRFVIGLTGKMCAGKNAAADWLARAGFAVIDADQTAHQALDECRGEVSAAFSAEAEACGIRFRNADGSINRRELGRLLFRYPDLLERHERILFPRINALLKAFIRENAGRHVVINAPLLFKSEAAALCDFVLLITAPAVIRLWRAKKRDGLPFRQIWQRFSAQKALFTQNISANTDIVRVGNGAGKRSLEKKLKAALRRKGIEAEYPEN</sequence>
<evidence type="ECO:0000256" key="5">
    <source>
        <dbReference type="HAMAP-Rule" id="MF_00376"/>
    </source>
</evidence>